<comment type="cofactor">
    <cofactor evidence="1">
        <name>Mg(2+)</name>
        <dbReference type="ChEBI" id="CHEBI:18420"/>
    </cofactor>
</comment>
<evidence type="ECO:0000256" key="4">
    <source>
        <dbReference type="ARBA" id="ARBA00022842"/>
    </source>
</evidence>
<dbReference type="SUPFAM" id="SSF55811">
    <property type="entry name" value="Nudix"/>
    <property type="match status" value="1"/>
</dbReference>
<dbReference type="EMBL" id="CP120375">
    <property type="protein sequence ID" value="WEX91782.1"/>
    <property type="molecule type" value="Genomic_DNA"/>
</dbReference>
<dbReference type="RefSeq" id="WP_280663740.1">
    <property type="nucleotide sequence ID" value="NZ_CP120375.1"/>
</dbReference>
<geneLocation type="plasmid" evidence="6 7">
    <name>unnamed</name>
</geneLocation>
<name>A0ABY8DPF4_9HYPH</name>
<keyword evidence="7" id="KW-1185">Reference proteome</keyword>
<dbReference type="InterPro" id="IPR015797">
    <property type="entry name" value="NUDIX_hydrolase-like_dom_sf"/>
</dbReference>
<dbReference type="InterPro" id="IPR000086">
    <property type="entry name" value="NUDIX_hydrolase_dom"/>
</dbReference>
<dbReference type="CDD" id="cd04666">
    <property type="entry name" value="NUDIX_DIPP2_like_Nudt4"/>
    <property type="match status" value="1"/>
</dbReference>
<protein>
    <submittedName>
        <fullName evidence="6">NUDIX domain-containing protein</fullName>
    </submittedName>
</protein>
<dbReference type="InterPro" id="IPR020084">
    <property type="entry name" value="NUDIX_hydrolase_CS"/>
</dbReference>
<dbReference type="PANTHER" id="PTHR12629:SF0">
    <property type="entry name" value="DIPHOSPHOINOSITOL-POLYPHOSPHATE DIPHOSPHATASE"/>
    <property type="match status" value="1"/>
</dbReference>
<keyword evidence="4" id="KW-0460">Magnesium</keyword>
<gene>
    <name evidence="6" type="ORF">PZN02_006104</name>
</gene>
<dbReference type="Proteomes" id="UP001229355">
    <property type="component" value="Plasmid unnamed"/>
</dbReference>
<organism evidence="6 7">
    <name type="scientific">Sinorhizobium garamanticum</name>
    <dbReference type="NCBI Taxonomy" id="680247"/>
    <lineage>
        <taxon>Bacteria</taxon>
        <taxon>Pseudomonadati</taxon>
        <taxon>Pseudomonadota</taxon>
        <taxon>Alphaproteobacteria</taxon>
        <taxon>Hyphomicrobiales</taxon>
        <taxon>Rhizobiaceae</taxon>
        <taxon>Sinorhizobium/Ensifer group</taxon>
        <taxon>Sinorhizobium</taxon>
    </lineage>
</organism>
<feature type="domain" description="Nudix hydrolase" evidence="5">
    <location>
        <begin position="22"/>
        <end position="155"/>
    </location>
</feature>
<evidence type="ECO:0000313" key="6">
    <source>
        <dbReference type="EMBL" id="WEX91782.1"/>
    </source>
</evidence>
<accession>A0ABY8DPF4</accession>
<evidence type="ECO:0000259" key="5">
    <source>
        <dbReference type="PROSITE" id="PS51462"/>
    </source>
</evidence>
<evidence type="ECO:0000256" key="1">
    <source>
        <dbReference type="ARBA" id="ARBA00001946"/>
    </source>
</evidence>
<evidence type="ECO:0000256" key="2">
    <source>
        <dbReference type="ARBA" id="ARBA00022723"/>
    </source>
</evidence>
<evidence type="ECO:0000313" key="7">
    <source>
        <dbReference type="Proteomes" id="UP001229355"/>
    </source>
</evidence>
<keyword evidence="3" id="KW-0378">Hydrolase</keyword>
<dbReference type="PROSITE" id="PS00893">
    <property type="entry name" value="NUDIX_BOX"/>
    <property type="match status" value="1"/>
</dbReference>
<dbReference type="InterPro" id="IPR047198">
    <property type="entry name" value="DDP-like_NUDIX"/>
</dbReference>
<dbReference type="Pfam" id="PF00293">
    <property type="entry name" value="NUDIX"/>
    <property type="match status" value="1"/>
</dbReference>
<reference evidence="6 7" key="1">
    <citation type="submission" date="2023-03" db="EMBL/GenBank/DDBJ databases">
        <authorList>
            <person name="Kaur S."/>
            <person name="Espinosa-Saiz D."/>
            <person name="Velazquez E."/>
            <person name="Menendez E."/>
            <person name="diCenzo G.C."/>
        </authorList>
    </citation>
    <scope>NUCLEOTIDE SEQUENCE [LARGE SCALE GENOMIC DNA]</scope>
    <source>
        <strain evidence="6 7">LMG 24692</strain>
        <plasmid evidence="6 7">unnamed</plasmid>
    </source>
</reference>
<dbReference type="PANTHER" id="PTHR12629">
    <property type="entry name" value="DIPHOSPHOINOSITOL POLYPHOSPHATE PHOSPHOHYDROLASE"/>
    <property type="match status" value="1"/>
</dbReference>
<evidence type="ECO:0000256" key="3">
    <source>
        <dbReference type="ARBA" id="ARBA00022801"/>
    </source>
</evidence>
<keyword evidence="6" id="KW-0614">Plasmid</keyword>
<dbReference type="Gene3D" id="3.90.79.10">
    <property type="entry name" value="Nucleoside Triphosphate Pyrophosphohydrolase"/>
    <property type="match status" value="1"/>
</dbReference>
<proteinExistence type="predicted"/>
<keyword evidence="2" id="KW-0479">Metal-binding</keyword>
<sequence length="157" mass="17245">MGEQFAPASNAARQDAVVWTRARVEQAGAICFRTSAKDPPEVLLVASRRNGRWGIPKGRIETGETSGMAAAREALEEAGVKGRVSTDAIGSFVYTKNSSELAYHINVHLLEVQEMLVDFPEKESRTLRWAPIATAVEEVSRAELRNLLFFTWVAAAL</sequence>
<dbReference type="PROSITE" id="PS51462">
    <property type="entry name" value="NUDIX"/>
    <property type="match status" value="1"/>
</dbReference>